<dbReference type="InterPro" id="IPR029052">
    <property type="entry name" value="Metallo-depent_PP-like"/>
</dbReference>
<dbReference type="InterPro" id="IPR056230">
    <property type="entry name" value="TMEM62_C"/>
</dbReference>
<feature type="domain" description="TMEM62 C-terminal" evidence="5">
    <location>
        <begin position="500"/>
        <end position="733"/>
    </location>
</feature>
<dbReference type="InterPro" id="IPR056229">
    <property type="entry name" value="Ig_TMM62"/>
</dbReference>
<dbReference type="Pfam" id="PF00149">
    <property type="entry name" value="Metallophos"/>
    <property type="match status" value="1"/>
</dbReference>
<evidence type="ECO:0000259" key="4">
    <source>
        <dbReference type="Pfam" id="PF24384"/>
    </source>
</evidence>
<dbReference type="PANTHER" id="PTHR14795">
    <property type="entry name" value="HELICASE RELATED"/>
    <property type="match status" value="1"/>
</dbReference>
<feature type="transmembrane region" description="Helical" evidence="1">
    <location>
        <begin position="619"/>
        <end position="642"/>
    </location>
</feature>
<evidence type="ECO:0000256" key="1">
    <source>
        <dbReference type="SAM" id="Phobius"/>
    </source>
</evidence>
<dbReference type="InterPro" id="IPR004843">
    <property type="entry name" value="Calcineurin-like_PHP"/>
</dbReference>
<protein>
    <submittedName>
        <fullName evidence="6">Putative metallophosphoesterase</fullName>
    </submittedName>
</protein>
<dbReference type="AlphaFoldDB" id="A0A8K0I2T1"/>
<dbReference type="EMBL" id="CM017874">
    <property type="protein sequence ID" value="KAG1334728.1"/>
    <property type="molecule type" value="Genomic_DNA"/>
</dbReference>
<evidence type="ECO:0000259" key="3">
    <source>
        <dbReference type="Pfam" id="PF00149"/>
    </source>
</evidence>
<gene>
    <name evidence="6" type="ORF">COCNU_03G008470</name>
</gene>
<feature type="transmembrane region" description="Helical" evidence="1">
    <location>
        <begin position="563"/>
        <end position="582"/>
    </location>
</feature>
<dbReference type="Gene3D" id="3.60.21.10">
    <property type="match status" value="1"/>
</dbReference>
<keyword evidence="7" id="KW-1185">Reference proteome</keyword>
<feature type="domain" description="TMEM62 Ig-like" evidence="4">
    <location>
        <begin position="358"/>
        <end position="476"/>
    </location>
</feature>
<evidence type="ECO:0000259" key="5">
    <source>
        <dbReference type="Pfam" id="PF24394"/>
    </source>
</evidence>
<dbReference type="Pfam" id="PF24384">
    <property type="entry name" value="Ig_TMM62"/>
    <property type="match status" value="1"/>
</dbReference>
<feature type="domain" description="Calcineurin-like phosphoesterase" evidence="3">
    <location>
        <begin position="75"/>
        <end position="290"/>
    </location>
</feature>
<accession>A0A8K0I2T1</accession>
<sequence length="756" mass="86072">MKPFPIPRPPTAPPRRPAAAQIRRMASDSLIFFVSLLFLLSSAISSSVEMNNEAGGDRDYVTRESFPMDGDVAWVVQVSDLHLSAFHPERAGDLVSRLASALRVIRPSLLLITGDITDAKNKRRTSTRQDETEWIQYRNTMEAIVRLSGIDRRTIFDIRGNHDKYGVPYVGHKLDFFPAYSVSSQQNRLSTIQSISLLGRERKYIFLGIDDTIGTGIRGPSNLFGHPTDKRMDALESELQYSDNYPGSLVTKVVFGHFPMSFTASSKRGKRYESIFANHSVSAYICGHLHATFGKQLWRLHTVELTSNVKEPKIVKQFWEWEVGDWKDSRLIRILAIDAGEVSFLDFEFLDKHKLLEDFETTILITYPTDSRNMNHIKTDSRSFRNDINALIFSPQPIINVTAKVFDSFRDFKMVEEIPLQVATNSGTQEPLFHAKWNAENYRSVSATRYWLQVFVIDSQGKEIASQPRPFSVEGKLGHYQNTWLAHLIFEVQWENLYLILLWSNVGFLILFLFLPKLLNCFMERNASYQKWVMSVSVSSHIQQRKSCFWVLWFLTEGSRSGMLWFAMTIYFFCLLKLPWFWGHATSEDGDVAGMYLSGWRMQVPNSSMMIDNLGIPDIFTITLPFMYLVVTPMIILIYCLFAGRSAVCLCSRGNIRCSNGLLLMESEQGPQDVSGVPTNSLEDINHSSVYKTRGGWTRWVILLACLVIILIHFKLCSALMLAYGGGPIALSPALMWAPPLFLAAAFYSTRTIVNQ</sequence>
<feature type="chain" id="PRO_5035448213" evidence="2">
    <location>
        <begin position="46"/>
        <end position="756"/>
    </location>
</feature>
<reference evidence="6" key="1">
    <citation type="journal article" date="2017" name="Gigascience">
        <title>The genome draft of coconut (Cocos nucifera).</title>
        <authorList>
            <person name="Xiao Y."/>
            <person name="Xu P."/>
            <person name="Fan H."/>
            <person name="Baudouin L."/>
            <person name="Xia W."/>
            <person name="Bocs S."/>
            <person name="Xu J."/>
            <person name="Li Q."/>
            <person name="Guo A."/>
            <person name="Zhou L."/>
            <person name="Li J."/>
            <person name="Wu Y."/>
            <person name="Ma Z."/>
            <person name="Armero A."/>
            <person name="Issali A.E."/>
            <person name="Liu N."/>
            <person name="Peng M."/>
            <person name="Yang Y."/>
        </authorList>
    </citation>
    <scope>NUCLEOTIDE SEQUENCE</scope>
    <source>
        <tissue evidence="6">Spear leaf of Hainan Tall coconut</tissue>
    </source>
</reference>
<comment type="caution">
    <text evidence="6">The sequence shown here is derived from an EMBL/GenBank/DDBJ whole genome shotgun (WGS) entry which is preliminary data.</text>
</comment>
<evidence type="ECO:0000313" key="7">
    <source>
        <dbReference type="Proteomes" id="UP000797356"/>
    </source>
</evidence>
<dbReference type="SUPFAM" id="SSF56300">
    <property type="entry name" value="Metallo-dependent phosphatases"/>
    <property type="match status" value="1"/>
</dbReference>
<evidence type="ECO:0000313" key="6">
    <source>
        <dbReference type="EMBL" id="KAG1334728.1"/>
    </source>
</evidence>
<evidence type="ECO:0000256" key="2">
    <source>
        <dbReference type="SAM" id="SignalP"/>
    </source>
</evidence>
<keyword evidence="2" id="KW-0732">Signal</keyword>
<keyword evidence="1" id="KW-0472">Membrane</keyword>
<feature type="signal peptide" evidence="2">
    <location>
        <begin position="1"/>
        <end position="45"/>
    </location>
</feature>
<dbReference type="PANTHER" id="PTHR14795:SF6">
    <property type="entry name" value="METALLOPHOSPHOESTERASE-RELATED"/>
    <property type="match status" value="1"/>
</dbReference>
<organism evidence="6 7">
    <name type="scientific">Cocos nucifera</name>
    <name type="common">Coconut palm</name>
    <dbReference type="NCBI Taxonomy" id="13894"/>
    <lineage>
        <taxon>Eukaryota</taxon>
        <taxon>Viridiplantae</taxon>
        <taxon>Streptophyta</taxon>
        <taxon>Embryophyta</taxon>
        <taxon>Tracheophyta</taxon>
        <taxon>Spermatophyta</taxon>
        <taxon>Magnoliopsida</taxon>
        <taxon>Liliopsida</taxon>
        <taxon>Arecaceae</taxon>
        <taxon>Arecoideae</taxon>
        <taxon>Cocoseae</taxon>
        <taxon>Attaleinae</taxon>
        <taxon>Cocos</taxon>
    </lineage>
</organism>
<reference evidence="6" key="2">
    <citation type="submission" date="2019-07" db="EMBL/GenBank/DDBJ databases">
        <authorList>
            <person name="Yang Y."/>
            <person name="Bocs S."/>
            <person name="Baudouin L."/>
        </authorList>
    </citation>
    <scope>NUCLEOTIDE SEQUENCE</scope>
    <source>
        <tissue evidence="6">Spear leaf of Hainan Tall coconut</tissue>
    </source>
</reference>
<dbReference type="Proteomes" id="UP000797356">
    <property type="component" value="Chromosome 3"/>
</dbReference>
<feature type="transmembrane region" description="Helical" evidence="1">
    <location>
        <begin position="700"/>
        <end position="723"/>
    </location>
</feature>
<proteinExistence type="predicted"/>
<keyword evidence="1" id="KW-1133">Transmembrane helix</keyword>
<dbReference type="Pfam" id="PF24394">
    <property type="entry name" value="TMEM62_C"/>
    <property type="match status" value="1"/>
</dbReference>
<feature type="transmembrane region" description="Helical" evidence="1">
    <location>
        <begin position="497"/>
        <end position="515"/>
    </location>
</feature>
<name>A0A8K0I2T1_COCNU</name>
<feature type="transmembrane region" description="Helical" evidence="1">
    <location>
        <begin position="729"/>
        <end position="748"/>
    </location>
</feature>
<keyword evidence="1" id="KW-0812">Transmembrane</keyword>
<dbReference type="OrthoDB" id="27234at2759"/>
<dbReference type="GO" id="GO:0016787">
    <property type="term" value="F:hydrolase activity"/>
    <property type="evidence" value="ECO:0007669"/>
    <property type="project" value="InterPro"/>
</dbReference>